<comment type="caution">
    <text evidence="4">The sequence shown here is derived from an EMBL/GenBank/DDBJ whole genome shotgun (WGS) entry which is preliminary data.</text>
</comment>
<dbReference type="PANTHER" id="PTHR42535">
    <property type="entry name" value="OOKINETE PROTEIN, PUTATIVE-RELATED"/>
    <property type="match status" value="1"/>
</dbReference>
<keyword evidence="2" id="KW-1015">Disulfide bond</keyword>
<feature type="domain" description="LamG-like jellyroll fold" evidence="3">
    <location>
        <begin position="1361"/>
        <end position="1495"/>
    </location>
</feature>
<dbReference type="PANTHER" id="PTHR42535:SF2">
    <property type="entry name" value="CHROMOSOME UNDETERMINED SCAFFOLD_146, WHOLE GENOME SHOTGUN SEQUENCE"/>
    <property type="match status" value="1"/>
</dbReference>
<organism evidence="4 5">
    <name type="scientific">Acanthopleuribacter pedis</name>
    <dbReference type="NCBI Taxonomy" id="442870"/>
    <lineage>
        <taxon>Bacteria</taxon>
        <taxon>Pseudomonadati</taxon>
        <taxon>Acidobacteriota</taxon>
        <taxon>Holophagae</taxon>
        <taxon>Acanthopleuribacterales</taxon>
        <taxon>Acanthopleuribacteraceae</taxon>
        <taxon>Acanthopleuribacter</taxon>
    </lineage>
</organism>
<sequence>MKLYSSSFASLLKAKKPVTHQHNPLNRPKSALHIASRFIFLLGCCVGVGVAAQTVSHTDFTVPDKCKTETTVTLATASASVLLDFEVRLDPGSNHFLWPALEIDVNGTRVDPMVTTANGLQSRLVNKPLEYQSRRRGLVPWNWGAGWLVFTAEDFAFAAGFDAFWPPAESDQGQLFHFQIEVGDLMETGTNQVVFRNIATQWNGDLVFCGFSVVTGSTPAFSNDLPPVGEVAAGYTRDPGNTPFTFTVTETTAPRVSLNGETYAVNGRLIRTQNGGVETRDLVDCSNCWSDFRVDPVIPDQQWVLTATTFDQQLTLVRTFTKLGGKVTVDDLLTNHTATDMGVHLENRIMFAGTAPSPAFGILAGRQMQLPASGKQVLDELQPNHPSVFLQGHHTGLGLLATQDVARTHYESHLEPDAAVMGSHDLRVPANGSLSLHWVIYPADSPDYLPTMNRIREDWNLNYAMDGRMMVIMPTTAVNMDLGLLAERLKRNRVRYLVVAAVRDGDIPQDHLPDGYPWSEDESARTELHGHGFHYAISRNQGDNELTALVNQAAARVRSIDPNIKVLYYFNSFLTTENPATHNEEGHPEWYLYKHTYDPSEDEDPRYAYKLERVFFARYGEPNAANDPFRDQVLQPAVDLMLEHLDVDGIFWDLFSGANIHKGYHSPYSNSLEFFDNGETRDTIEMIKASAPFNRDLLNQIYDAGKFVITNEGAASHTLMEAAANHRVLNVHEDNLPHRISSGLLSTPLAFRIPEASPRHVMANMRHTVMFGMLYSTYVDVASQDPYNALEAIHPFEPRELHRGYLLGKNKIITVRPGNFGWDAAETDDIKVTLFDENGVARAVQAPLIERNGRLLVDLDLPWGHMAVLERQGLEAAWRFEEHSGAAVSGGDNAPSGTLNGGAGLGGNGRIGLGLSQDGTGSVALADDPVLQGDTFAVSAWVKPSPTAARQPLFGWDGDVGFDVAVTNGTRTMRVQLGPNYYHDFAAPADLFDGNFHHVVMAVDTGAGLASAAVFVDGKPMVSVGQNLQGQAAVRGLAAIGALANHRFHGVLDEVRFYNYVPSPAQAAALYRDAALVGAWTLAQDGADWSLADTSGYANHPVSNVPINPAGHFAPAPSGWAFDYSPARSDDLKVELDGSLLAVGHGVTVSAWINGRDLNSAGPDAQSILNLGDWNTTNQYFLGFYQNHLRFVAGDLWARGAVLDQSLLLDNRWYYLVGTADASGHRLYVDGVLRAQSDDVPGTMSDQNFDLFIGRLANSAGGRFDGLIAEPRVEMRALSSAEINRRYLDATLGAVWKLEETEGDTAFDTSGHAHHATFVNGTLSACQAGGGVALTIAEETRLHVADDAKLAAVPNADGSSGQLTLVVQGVHNAGASTADQTLFFKTDHPTDPNERGYYLVIHNSRLHIKHGDDKLWVAQDHSLHDGDWFHVAAIIDGGSYRMFLNGEEVPLTPTNLSGPSGLGADGLYLGGRNGGSWFQGKLVDARIYRGVLSPGMIDDLIDAANTTAVFPINRDGVVTGDDLSQNQHHGLAVDVTLDGEGHALFGPGGYVRVGHHQGLNPVGQRFTLSARIRWQGAFPVKNGVTFYDPVPIVSKGNWNECNYYGLLLTKNRLRFAFGSNWGAKSLQAELTHLQPDTWHTITAVVDGSYRAIFIDGNEVVHQNDFAVGFDPACQTAPCAENPAQMEGLPCNDSPLYIGDPRHLHAFKGNIEDVSIRQDVQPAGDRYVDGRWRLDGNGRGMGRLRAAADLPAAAFASGIRDLALDLEDSVAGTATVAHQAELNPSGDFTFSAWIKPETLDSFSADFGDTIVSKGDWNGDNGFLLGFYQGHLRFTAGQNWGAGLNLSIADSGVVPGQWFLVTAVREGNQLTLYINGQFKKSASPPAVAITTQHPLKLGSMGNVSRFDGLLDEVRYYRRALSAAEVLALWDADAPQ</sequence>
<dbReference type="InterPro" id="IPR006558">
    <property type="entry name" value="LamG-like"/>
</dbReference>
<name>A0A8J7Q841_9BACT</name>
<evidence type="ECO:0000313" key="4">
    <source>
        <dbReference type="EMBL" id="MBO1319422.1"/>
    </source>
</evidence>
<evidence type="ECO:0000256" key="1">
    <source>
        <dbReference type="ARBA" id="ARBA00022729"/>
    </source>
</evidence>
<reference evidence="4" key="1">
    <citation type="submission" date="2021-03" db="EMBL/GenBank/DDBJ databases">
        <authorList>
            <person name="Wang G."/>
        </authorList>
    </citation>
    <scope>NUCLEOTIDE SEQUENCE</scope>
    <source>
        <strain evidence="4">KCTC 12899</strain>
    </source>
</reference>
<feature type="domain" description="LamG-like jellyroll fold" evidence="3">
    <location>
        <begin position="1785"/>
        <end position="1921"/>
    </location>
</feature>
<evidence type="ECO:0000313" key="5">
    <source>
        <dbReference type="Proteomes" id="UP000664417"/>
    </source>
</evidence>
<dbReference type="EMBL" id="JAFREP010000011">
    <property type="protein sequence ID" value="MBO1319422.1"/>
    <property type="molecule type" value="Genomic_DNA"/>
</dbReference>
<feature type="domain" description="LamG-like jellyroll fold" evidence="3">
    <location>
        <begin position="1145"/>
        <end position="1281"/>
    </location>
</feature>
<dbReference type="Proteomes" id="UP000664417">
    <property type="component" value="Unassembled WGS sequence"/>
</dbReference>
<dbReference type="InterPro" id="IPR013320">
    <property type="entry name" value="ConA-like_dom_sf"/>
</dbReference>
<accession>A0A8J7Q841</accession>
<evidence type="ECO:0000259" key="3">
    <source>
        <dbReference type="SMART" id="SM00560"/>
    </source>
</evidence>
<protein>
    <recommendedName>
        <fullName evidence="3">LamG-like jellyroll fold domain-containing protein</fullName>
    </recommendedName>
</protein>
<keyword evidence="5" id="KW-1185">Reference proteome</keyword>
<gene>
    <name evidence="4" type="ORF">J3U88_13190</name>
</gene>
<dbReference type="Pfam" id="PF13385">
    <property type="entry name" value="Laminin_G_3"/>
    <property type="match status" value="4"/>
</dbReference>
<dbReference type="RefSeq" id="WP_207859245.1">
    <property type="nucleotide sequence ID" value="NZ_JAFREP010000011.1"/>
</dbReference>
<proteinExistence type="predicted"/>
<keyword evidence="1" id="KW-0732">Signal</keyword>
<evidence type="ECO:0000256" key="2">
    <source>
        <dbReference type="ARBA" id="ARBA00023157"/>
    </source>
</evidence>
<dbReference type="SMART" id="SM00560">
    <property type="entry name" value="LamGL"/>
    <property type="match status" value="3"/>
</dbReference>
<dbReference type="SUPFAM" id="SSF49899">
    <property type="entry name" value="Concanavalin A-like lectins/glucanases"/>
    <property type="match status" value="5"/>
</dbReference>
<dbReference type="Gene3D" id="2.60.120.200">
    <property type="match status" value="5"/>
</dbReference>